<feature type="transmembrane region" description="Helical" evidence="1">
    <location>
        <begin position="193"/>
        <end position="215"/>
    </location>
</feature>
<accession>A0ABS8HPK0</accession>
<keyword evidence="1" id="KW-0472">Membrane</keyword>
<dbReference type="RefSeq" id="WP_229534481.1">
    <property type="nucleotide sequence ID" value="NZ_JAJHJB010000007.1"/>
</dbReference>
<feature type="transmembrane region" description="Helical" evidence="1">
    <location>
        <begin position="35"/>
        <end position="54"/>
    </location>
</feature>
<comment type="caution">
    <text evidence="3">The sequence shown here is derived from an EMBL/GenBank/DDBJ whole genome shotgun (WGS) entry which is preliminary data.</text>
</comment>
<evidence type="ECO:0000313" key="3">
    <source>
        <dbReference type="EMBL" id="MCC5465127.1"/>
    </source>
</evidence>
<sequence length="222" mass="25600">MKTKTLCKMVIDLVMTILMLVLMACRLTGNTIHELLGVSLFILFIVHNILNWGWYKTLLKGRYNTLRVLHTAVNILLLAAMLALMISGVMFSRTVFAFMDLNGGLFARKLHMLSTYWGFILISVHLGMHWGVIMDTARKLANITAPNRNRTFTLRIMAVLITVYGVYASFNRDVGSKLILYYTYDFWNFDQSLVFFSVDYLSIMGLYVCVTYYTVRLIQQRS</sequence>
<reference evidence="3" key="1">
    <citation type="submission" date="2021-11" db="EMBL/GenBank/DDBJ databases">
        <title>Description of a new species Pelosinus isolated from the bottom sediments of Lake Baikal.</title>
        <authorList>
            <person name="Zakharyuk A."/>
        </authorList>
    </citation>
    <scope>NUCLEOTIDE SEQUENCE</scope>
    <source>
        <strain evidence="3">Bkl1</strain>
    </source>
</reference>
<keyword evidence="1" id="KW-1133">Transmembrane helix</keyword>
<gene>
    <name evidence="3" type="ORF">LMF89_07105</name>
    <name evidence="4" type="ORF">LMF89_07760</name>
</gene>
<evidence type="ECO:0000259" key="2">
    <source>
        <dbReference type="Pfam" id="PF14358"/>
    </source>
</evidence>
<evidence type="ECO:0000256" key="1">
    <source>
        <dbReference type="SAM" id="Phobius"/>
    </source>
</evidence>
<proteinExistence type="predicted"/>
<organism evidence="3 5">
    <name type="scientific">Pelosinus baikalensis</name>
    <dbReference type="NCBI Taxonomy" id="2892015"/>
    <lineage>
        <taxon>Bacteria</taxon>
        <taxon>Bacillati</taxon>
        <taxon>Bacillota</taxon>
        <taxon>Negativicutes</taxon>
        <taxon>Selenomonadales</taxon>
        <taxon>Sporomusaceae</taxon>
        <taxon>Pelosinus</taxon>
    </lineage>
</organism>
<keyword evidence="5" id="KW-1185">Reference proteome</keyword>
<feature type="transmembrane region" description="Helical" evidence="1">
    <location>
        <begin position="116"/>
        <end position="132"/>
    </location>
</feature>
<protein>
    <submittedName>
        <fullName evidence="3">DUF4405 domain-containing protein</fullName>
    </submittedName>
</protein>
<feature type="transmembrane region" description="Helical" evidence="1">
    <location>
        <begin position="75"/>
        <end position="96"/>
    </location>
</feature>
<dbReference type="EMBL" id="JAJHJB010000007">
    <property type="protein sequence ID" value="MCC5465258.1"/>
    <property type="molecule type" value="Genomic_DNA"/>
</dbReference>
<feature type="transmembrane region" description="Helical" evidence="1">
    <location>
        <begin position="9"/>
        <end position="29"/>
    </location>
</feature>
<evidence type="ECO:0000313" key="5">
    <source>
        <dbReference type="Proteomes" id="UP001165492"/>
    </source>
</evidence>
<dbReference type="Pfam" id="PF14358">
    <property type="entry name" value="DUF4405"/>
    <property type="match status" value="1"/>
</dbReference>
<feature type="transmembrane region" description="Helical" evidence="1">
    <location>
        <begin position="152"/>
        <end position="170"/>
    </location>
</feature>
<feature type="domain" description="Flavinylation-associated cytochrome" evidence="2">
    <location>
        <begin position="73"/>
        <end position="130"/>
    </location>
</feature>
<name>A0ABS8HPK0_9FIRM</name>
<dbReference type="PROSITE" id="PS51257">
    <property type="entry name" value="PROKAR_LIPOPROTEIN"/>
    <property type="match status" value="1"/>
</dbReference>
<evidence type="ECO:0000313" key="4">
    <source>
        <dbReference type="EMBL" id="MCC5465258.1"/>
    </source>
</evidence>
<dbReference type="InterPro" id="IPR025517">
    <property type="entry name" value="DUF4405"/>
</dbReference>
<dbReference type="Proteomes" id="UP001165492">
    <property type="component" value="Unassembled WGS sequence"/>
</dbReference>
<keyword evidence="1" id="KW-0812">Transmembrane</keyword>
<dbReference type="EMBL" id="JAJHJB010000007">
    <property type="protein sequence ID" value="MCC5465127.1"/>
    <property type="molecule type" value="Genomic_DNA"/>
</dbReference>